<dbReference type="KEGG" id="dmt:DESME_04695"/>
<evidence type="ECO:0000259" key="16">
    <source>
        <dbReference type="PROSITE" id="PS50172"/>
    </source>
</evidence>
<evidence type="ECO:0000256" key="3">
    <source>
        <dbReference type="ARBA" id="ARBA00013308"/>
    </source>
</evidence>
<evidence type="ECO:0000256" key="1">
    <source>
        <dbReference type="ARBA" id="ARBA00004067"/>
    </source>
</evidence>
<comment type="similarity">
    <text evidence="14 15">Belongs to the NAD-dependent DNA ligase family. LigA subfamily.</text>
</comment>
<organism evidence="17 18">
    <name type="scientific">Desulfitobacterium metallireducens DSM 15288</name>
    <dbReference type="NCBI Taxonomy" id="871968"/>
    <lineage>
        <taxon>Bacteria</taxon>
        <taxon>Bacillati</taxon>
        <taxon>Bacillota</taxon>
        <taxon>Clostridia</taxon>
        <taxon>Eubacteriales</taxon>
        <taxon>Desulfitobacteriaceae</taxon>
        <taxon>Desulfitobacterium</taxon>
    </lineage>
</organism>
<dbReference type="Gene3D" id="2.40.50.140">
    <property type="entry name" value="Nucleic acid-binding proteins"/>
    <property type="match status" value="1"/>
</dbReference>
<evidence type="ECO:0000256" key="9">
    <source>
        <dbReference type="ARBA" id="ARBA00022842"/>
    </source>
</evidence>
<dbReference type="Pfam" id="PF03120">
    <property type="entry name" value="OB_DNA_ligase"/>
    <property type="match status" value="1"/>
</dbReference>
<dbReference type="NCBIfam" id="TIGR00575">
    <property type="entry name" value="dnlj"/>
    <property type="match status" value="1"/>
</dbReference>
<dbReference type="InterPro" id="IPR033136">
    <property type="entry name" value="DNA_ligase_CS"/>
</dbReference>
<feature type="binding site" evidence="15">
    <location>
        <position position="321"/>
    </location>
    <ligand>
        <name>NAD(+)</name>
        <dbReference type="ChEBI" id="CHEBI:57540"/>
    </ligand>
</feature>
<dbReference type="Gene3D" id="3.40.50.10190">
    <property type="entry name" value="BRCT domain"/>
    <property type="match status" value="1"/>
</dbReference>
<dbReference type="SMART" id="SM00278">
    <property type="entry name" value="HhH1"/>
    <property type="match status" value="3"/>
</dbReference>
<feature type="active site" description="N6-AMP-lysine intermediate" evidence="15">
    <location>
        <position position="125"/>
    </location>
</feature>
<dbReference type="FunFam" id="1.10.150.20:FF:000006">
    <property type="entry name" value="DNA ligase"/>
    <property type="match status" value="1"/>
</dbReference>
<dbReference type="eggNOG" id="COG0272">
    <property type="taxonomic scope" value="Bacteria"/>
</dbReference>
<keyword evidence="5 15" id="KW-0235">DNA replication</keyword>
<dbReference type="InterPro" id="IPR001679">
    <property type="entry name" value="DNA_ligase"/>
</dbReference>
<dbReference type="Pfam" id="PF00533">
    <property type="entry name" value="BRCT"/>
    <property type="match status" value="1"/>
</dbReference>
<keyword evidence="9 15" id="KW-0460">Magnesium</keyword>
<dbReference type="InterPro" id="IPR036420">
    <property type="entry name" value="BRCT_dom_sf"/>
</dbReference>
<dbReference type="Gene3D" id="3.30.470.30">
    <property type="entry name" value="DNA ligase/mRNA capping enzyme"/>
    <property type="match status" value="1"/>
</dbReference>
<feature type="binding site" evidence="15">
    <location>
        <position position="418"/>
    </location>
    <ligand>
        <name>Zn(2+)</name>
        <dbReference type="ChEBI" id="CHEBI:29105"/>
    </ligand>
</feature>
<sequence>MADDQQKEQPKFDESQLFQRLQELKERIQEANYQYYGLDQPKLTDAEYDALMQELLALEKAHPEWKTSDSPSQRVGGYIAKEFPKIRHAEPLLSLDNAFNAGDLQEFDRRVRMVAPQAEYVVELKIDGLTVALTYEDGVLVRGATRGDGEVGEEITANARTISTIPLRLRKPLSRLDVRGEGYMPKSSFAQLNQEREEAGLSTFANPRNAAAGSLRQQDSKITAQRRLSYFAYQVLTPEGTELASQTEVLSFLQEQGFIVNPEFKIFSTIEDVIGYCEEMAEKRHTFIYDIDGLVIKVNDMAQQRELGFTAKSPRWAIAYKFPAEQVETVVESIEIRVGRTGVLTPTANLTPVLVAGSTVSRATLHNIDNIRDKDIRIGDHVLLQKAGDVIPEVVRSLPEKRTGMELVFEMPEYCPYCHSPVIREEGEAAHRCTSISCPAQQREAIIHFVSRDAMNIDGLGPAVIVQLLEAKLIQDASDLYTLKFEDLVELERMGKKSAENLLKAIEESKGRGLAQLLFALGIRHVGAKAGKILSQQFRSMEALEQAKLEELQSIPDIGPTMAQSILRFFQQDSSQRFLAKLLEARVIMTAEESSHPQIFAGKSIVVTGSLEHYDRQGIESLIEAYGGKAASSVSKKTAFVVAGEKAGSKLAKAKELGVPVLSEEEFTKLLEKENGKAVESND</sequence>
<dbReference type="SUPFAM" id="SSF56091">
    <property type="entry name" value="DNA ligase/mRNA capping enzyme, catalytic domain"/>
    <property type="match status" value="1"/>
</dbReference>
<evidence type="ECO:0000313" key="18">
    <source>
        <dbReference type="Proteomes" id="UP000010847"/>
    </source>
</evidence>
<feature type="binding site" evidence="15">
    <location>
        <begin position="94"/>
        <end position="95"/>
    </location>
    <ligand>
        <name>NAD(+)</name>
        <dbReference type="ChEBI" id="CHEBI:57540"/>
    </ligand>
</feature>
<dbReference type="Pfam" id="PF12826">
    <property type="entry name" value="HHH_2"/>
    <property type="match status" value="1"/>
</dbReference>
<comment type="catalytic activity">
    <reaction evidence="13 15">
        <text>NAD(+) + (deoxyribonucleotide)n-3'-hydroxyl + 5'-phospho-(deoxyribonucleotide)m = (deoxyribonucleotide)n+m + AMP + beta-nicotinamide D-nucleotide.</text>
        <dbReference type="EC" id="6.5.1.2"/>
    </reaction>
</comment>
<feature type="binding site" evidence="15">
    <location>
        <position position="146"/>
    </location>
    <ligand>
        <name>NAD(+)</name>
        <dbReference type="ChEBI" id="CHEBI:57540"/>
    </ligand>
</feature>
<dbReference type="Gene3D" id="1.10.150.20">
    <property type="entry name" value="5' to 3' exonuclease, C-terminal subdomain"/>
    <property type="match status" value="2"/>
</dbReference>
<evidence type="ECO:0000256" key="6">
    <source>
        <dbReference type="ARBA" id="ARBA00022723"/>
    </source>
</evidence>
<dbReference type="InterPro" id="IPR004150">
    <property type="entry name" value="NAD_DNA_ligase_OB"/>
</dbReference>
<dbReference type="InterPro" id="IPR012340">
    <property type="entry name" value="NA-bd_OB-fold"/>
</dbReference>
<evidence type="ECO:0000256" key="7">
    <source>
        <dbReference type="ARBA" id="ARBA00022763"/>
    </source>
</evidence>
<dbReference type="SUPFAM" id="SSF52113">
    <property type="entry name" value="BRCT domain"/>
    <property type="match status" value="1"/>
</dbReference>
<dbReference type="HAMAP" id="MF_01588">
    <property type="entry name" value="DNA_ligase_A"/>
    <property type="match status" value="1"/>
</dbReference>
<feature type="binding site" evidence="15">
    <location>
        <position position="181"/>
    </location>
    <ligand>
        <name>NAD(+)</name>
        <dbReference type="ChEBI" id="CHEBI:57540"/>
    </ligand>
</feature>
<evidence type="ECO:0000256" key="8">
    <source>
        <dbReference type="ARBA" id="ARBA00022833"/>
    </source>
</evidence>
<dbReference type="Proteomes" id="UP000010847">
    <property type="component" value="Chromosome"/>
</dbReference>
<keyword evidence="6 15" id="KW-0479">Metal-binding</keyword>
<dbReference type="RefSeq" id="WP_006715048.1">
    <property type="nucleotide sequence ID" value="NZ_CP007032.1"/>
</dbReference>
<gene>
    <name evidence="15" type="primary">ligA</name>
    <name evidence="17" type="ORF">DESME_04695</name>
</gene>
<dbReference type="Gene3D" id="6.20.10.30">
    <property type="match status" value="1"/>
</dbReference>
<evidence type="ECO:0000256" key="14">
    <source>
        <dbReference type="ARBA" id="ARBA00060881"/>
    </source>
</evidence>
<dbReference type="PIRSF" id="PIRSF001604">
    <property type="entry name" value="LigA"/>
    <property type="match status" value="1"/>
</dbReference>
<dbReference type="SUPFAM" id="SSF47781">
    <property type="entry name" value="RuvA domain 2-like"/>
    <property type="match status" value="1"/>
</dbReference>
<feature type="domain" description="BRCT" evidence="16">
    <location>
        <begin position="595"/>
        <end position="673"/>
    </location>
</feature>
<dbReference type="GO" id="GO:0005829">
    <property type="term" value="C:cytosol"/>
    <property type="evidence" value="ECO:0007669"/>
    <property type="project" value="TreeGrafter"/>
</dbReference>
<dbReference type="CDD" id="cd00114">
    <property type="entry name" value="LIGANc"/>
    <property type="match status" value="1"/>
</dbReference>
<dbReference type="SMART" id="SM00292">
    <property type="entry name" value="BRCT"/>
    <property type="match status" value="1"/>
</dbReference>
<dbReference type="FunFam" id="3.30.470.30:FF:000001">
    <property type="entry name" value="DNA ligase"/>
    <property type="match status" value="1"/>
</dbReference>
<evidence type="ECO:0000256" key="11">
    <source>
        <dbReference type="ARBA" id="ARBA00023204"/>
    </source>
</evidence>
<dbReference type="PANTHER" id="PTHR23389:SF9">
    <property type="entry name" value="DNA LIGASE"/>
    <property type="match status" value="1"/>
</dbReference>
<dbReference type="NCBIfam" id="NF005932">
    <property type="entry name" value="PRK07956.1"/>
    <property type="match status" value="1"/>
</dbReference>
<dbReference type="FunFam" id="1.10.150.20:FF:000007">
    <property type="entry name" value="DNA ligase"/>
    <property type="match status" value="1"/>
</dbReference>
<dbReference type="FunFam" id="2.40.50.140:FF:000012">
    <property type="entry name" value="DNA ligase"/>
    <property type="match status" value="1"/>
</dbReference>
<dbReference type="GO" id="GO:0003911">
    <property type="term" value="F:DNA ligase (NAD+) activity"/>
    <property type="evidence" value="ECO:0007669"/>
    <property type="project" value="UniProtKB-UniRule"/>
</dbReference>
<comment type="cofactor">
    <cofactor evidence="15">
        <name>Mg(2+)</name>
        <dbReference type="ChEBI" id="CHEBI:18420"/>
    </cofactor>
    <cofactor evidence="15">
        <name>Mn(2+)</name>
        <dbReference type="ChEBI" id="CHEBI:29035"/>
    </cofactor>
</comment>
<dbReference type="SUPFAM" id="SSF50249">
    <property type="entry name" value="Nucleic acid-binding proteins"/>
    <property type="match status" value="1"/>
</dbReference>
<dbReference type="PROSITE" id="PS50172">
    <property type="entry name" value="BRCT"/>
    <property type="match status" value="1"/>
</dbReference>
<dbReference type="Gene3D" id="1.10.287.610">
    <property type="entry name" value="Helix hairpin bin"/>
    <property type="match status" value="1"/>
</dbReference>
<dbReference type="EMBL" id="CP007032">
    <property type="protein sequence ID" value="AHF06436.1"/>
    <property type="molecule type" value="Genomic_DNA"/>
</dbReference>
<evidence type="ECO:0000256" key="12">
    <source>
        <dbReference type="ARBA" id="ARBA00023211"/>
    </source>
</evidence>
<keyword evidence="11 15" id="KW-0234">DNA repair</keyword>
<dbReference type="InterPro" id="IPR041663">
    <property type="entry name" value="DisA/LigA_HHH"/>
</dbReference>
<evidence type="ECO:0000256" key="13">
    <source>
        <dbReference type="ARBA" id="ARBA00034005"/>
    </source>
</evidence>
<dbReference type="InterPro" id="IPR004149">
    <property type="entry name" value="Znf_DNAligase_C4"/>
</dbReference>
<dbReference type="Pfam" id="PF14520">
    <property type="entry name" value="HHH_5"/>
    <property type="match status" value="1"/>
</dbReference>
<evidence type="ECO:0000256" key="4">
    <source>
        <dbReference type="ARBA" id="ARBA00022598"/>
    </source>
</evidence>
<dbReference type="STRING" id="871968.DESME_04695"/>
<evidence type="ECO:0000256" key="2">
    <source>
        <dbReference type="ARBA" id="ARBA00012722"/>
    </source>
</evidence>
<dbReference type="GO" id="GO:0046872">
    <property type="term" value="F:metal ion binding"/>
    <property type="evidence" value="ECO:0007669"/>
    <property type="project" value="UniProtKB-KW"/>
</dbReference>
<keyword evidence="7 15" id="KW-0227">DNA damage</keyword>
<dbReference type="InterPro" id="IPR010994">
    <property type="entry name" value="RuvA_2-like"/>
</dbReference>
<keyword evidence="18" id="KW-1185">Reference proteome</keyword>
<dbReference type="AlphaFoldDB" id="W0EBJ2"/>
<evidence type="ECO:0000256" key="15">
    <source>
        <dbReference type="HAMAP-Rule" id="MF_01588"/>
    </source>
</evidence>
<name>W0EBJ2_9FIRM</name>
<dbReference type="EC" id="6.5.1.2" evidence="2 15"/>
<dbReference type="GO" id="GO:0006260">
    <property type="term" value="P:DNA replication"/>
    <property type="evidence" value="ECO:0007669"/>
    <property type="project" value="UniProtKB-KW"/>
</dbReference>
<feature type="binding site" evidence="15">
    <location>
        <position position="297"/>
    </location>
    <ligand>
        <name>NAD(+)</name>
        <dbReference type="ChEBI" id="CHEBI:57540"/>
    </ligand>
</feature>
<dbReference type="GO" id="GO:0006281">
    <property type="term" value="P:DNA repair"/>
    <property type="evidence" value="ECO:0007669"/>
    <property type="project" value="UniProtKB-KW"/>
</dbReference>
<dbReference type="Pfam" id="PF03119">
    <property type="entry name" value="DNA_ligase_ZBD"/>
    <property type="match status" value="1"/>
</dbReference>
<accession>W0EBJ2</accession>
<comment type="function">
    <text evidence="1 15">DNA ligase that catalyzes the formation of phosphodiester linkages between 5'-phosphoryl and 3'-hydroxyl groups in double-stranded DNA using NAD as a coenzyme and as the energy source for the reaction. It is essential for DNA replication and repair of damaged DNA.</text>
</comment>
<dbReference type="CDD" id="cd17748">
    <property type="entry name" value="BRCT_DNA_ligase_like"/>
    <property type="match status" value="1"/>
</dbReference>
<evidence type="ECO:0000256" key="10">
    <source>
        <dbReference type="ARBA" id="ARBA00023027"/>
    </source>
</evidence>
<dbReference type="InterPro" id="IPR003583">
    <property type="entry name" value="Hlx-hairpin-Hlx_DNA-bd_motif"/>
</dbReference>
<feature type="binding site" evidence="15">
    <location>
        <position position="123"/>
    </location>
    <ligand>
        <name>NAD(+)</name>
        <dbReference type="ChEBI" id="CHEBI:57540"/>
    </ligand>
</feature>
<comment type="caution">
    <text evidence="15">Lacks conserved residue(s) required for the propagation of feature annotation.</text>
</comment>
<evidence type="ECO:0000256" key="5">
    <source>
        <dbReference type="ARBA" id="ARBA00022705"/>
    </source>
</evidence>
<dbReference type="GO" id="GO:0003677">
    <property type="term" value="F:DNA binding"/>
    <property type="evidence" value="ECO:0007669"/>
    <property type="project" value="InterPro"/>
</dbReference>
<keyword evidence="8 15" id="KW-0862">Zinc</keyword>
<dbReference type="PANTHER" id="PTHR23389">
    <property type="entry name" value="CHROMOSOME TRANSMISSION FIDELITY FACTOR 18"/>
    <property type="match status" value="1"/>
</dbReference>
<keyword evidence="12 15" id="KW-0464">Manganese</keyword>
<dbReference type="InterPro" id="IPR013839">
    <property type="entry name" value="DNAligase_adenylation"/>
</dbReference>
<reference evidence="17 18" key="1">
    <citation type="submission" date="2013-12" db="EMBL/GenBank/DDBJ databases">
        <authorList>
            <consortium name="DOE Joint Genome Institute"/>
            <person name="Smidt H."/>
            <person name="Huntemann M."/>
            <person name="Han J."/>
            <person name="Chen A."/>
            <person name="Kyrpides N."/>
            <person name="Mavromatis K."/>
            <person name="Markowitz V."/>
            <person name="Palaniappan K."/>
            <person name="Ivanova N."/>
            <person name="Schaumberg A."/>
            <person name="Pati A."/>
            <person name="Liolios K."/>
            <person name="Nordberg H.P."/>
            <person name="Cantor M.N."/>
            <person name="Hua S.X."/>
            <person name="Woyke T."/>
        </authorList>
    </citation>
    <scope>NUCLEOTIDE SEQUENCE [LARGE SCALE GENOMIC DNA]</scope>
    <source>
        <strain evidence="18">DSM 15288</strain>
    </source>
</reference>
<proteinExistence type="inferred from homology"/>
<dbReference type="Pfam" id="PF01653">
    <property type="entry name" value="DNA_ligase_aden"/>
    <property type="match status" value="1"/>
</dbReference>
<keyword evidence="10 15" id="KW-0520">NAD</keyword>
<feature type="binding site" evidence="15">
    <location>
        <position position="438"/>
    </location>
    <ligand>
        <name>Zn(2+)</name>
        <dbReference type="ChEBI" id="CHEBI:29105"/>
    </ligand>
</feature>
<evidence type="ECO:0000313" key="17">
    <source>
        <dbReference type="EMBL" id="AHF06436.1"/>
    </source>
</evidence>
<dbReference type="SMART" id="SM00532">
    <property type="entry name" value="LIGANc"/>
    <property type="match status" value="1"/>
</dbReference>
<dbReference type="InterPro" id="IPR013840">
    <property type="entry name" value="DNAligase_N"/>
</dbReference>
<feature type="binding site" evidence="15">
    <location>
        <position position="415"/>
    </location>
    <ligand>
        <name>Zn(2+)</name>
        <dbReference type="ChEBI" id="CHEBI:29105"/>
    </ligand>
</feature>
<dbReference type="HOGENOM" id="CLU_007764_2_1_9"/>
<dbReference type="OrthoDB" id="9759736at2"/>
<dbReference type="FunFam" id="3.40.50.10190:FF:000054">
    <property type="entry name" value="DNA ligase"/>
    <property type="match status" value="1"/>
</dbReference>
<dbReference type="InterPro" id="IPR001357">
    <property type="entry name" value="BRCT_dom"/>
</dbReference>
<dbReference type="PROSITE" id="PS01056">
    <property type="entry name" value="DNA_LIGASE_N2"/>
    <property type="match status" value="1"/>
</dbReference>
<feature type="binding site" evidence="15">
    <location>
        <begin position="45"/>
        <end position="49"/>
    </location>
    <ligand>
        <name>NAD(+)</name>
        <dbReference type="ChEBI" id="CHEBI:57540"/>
    </ligand>
</feature>
<keyword evidence="4 15" id="KW-0436">Ligase</keyword>
<protein>
    <recommendedName>
        <fullName evidence="3 15">DNA ligase</fullName>
        <ecNumber evidence="2 15">6.5.1.2</ecNumber>
    </recommendedName>
    <alternativeName>
        <fullName evidence="15">Polydeoxyribonucleotide synthase [NAD(+)]</fullName>
    </alternativeName>
</protein>